<accession>A0A517ZCZ4</accession>
<name>A0A517ZCZ4_9PLAN</name>
<feature type="transmembrane region" description="Helical" evidence="1">
    <location>
        <begin position="286"/>
        <end position="303"/>
    </location>
</feature>
<feature type="transmembrane region" description="Helical" evidence="1">
    <location>
        <begin position="27"/>
        <end position="49"/>
    </location>
</feature>
<dbReference type="EMBL" id="CP036275">
    <property type="protein sequence ID" value="QDU40331.1"/>
    <property type="molecule type" value="Genomic_DNA"/>
</dbReference>
<dbReference type="KEGG" id="mri:Mal4_46870"/>
<evidence type="ECO:0000256" key="1">
    <source>
        <dbReference type="SAM" id="Phobius"/>
    </source>
</evidence>
<dbReference type="RefSeq" id="WP_197443721.1">
    <property type="nucleotide sequence ID" value="NZ_CP036275.1"/>
</dbReference>
<feature type="transmembrane region" description="Helical" evidence="1">
    <location>
        <begin position="246"/>
        <end position="265"/>
    </location>
</feature>
<organism evidence="2 3">
    <name type="scientific">Maioricimonas rarisocia</name>
    <dbReference type="NCBI Taxonomy" id="2528026"/>
    <lineage>
        <taxon>Bacteria</taxon>
        <taxon>Pseudomonadati</taxon>
        <taxon>Planctomycetota</taxon>
        <taxon>Planctomycetia</taxon>
        <taxon>Planctomycetales</taxon>
        <taxon>Planctomycetaceae</taxon>
        <taxon>Maioricimonas</taxon>
    </lineage>
</organism>
<feature type="transmembrane region" description="Helical" evidence="1">
    <location>
        <begin position="221"/>
        <end position="240"/>
    </location>
</feature>
<keyword evidence="1" id="KW-0812">Transmembrane</keyword>
<keyword evidence="1" id="KW-0472">Membrane</keyword>
<feature type="transmembrane region" description="Helical" evidence="1">
    <location>
        <begin position="61"/>
        <end position="81"/>
    </location>
</feature>
<feature type="transmembrane region" description="Helical" evidence="1">
    <location>
        <begin position="164"/>
        <end position="182"/>
    </location>
</feature>
<keyword evidence="1" id="KW-1133">Transmembrane helix</keyword>
<protein>
    <submittedName>
        <fullName evidence="2">Uncharacterized protein</fullName>
    </submittedName>
</protein>
<feature type="transmembrane region" description="Helical" evidence="1">
    <location>
        <begin position="93"/>
        <end position="112"/>
    </location>
</feature>
<evidence type="ECO:0000313" key="2">
    <source>
        <dbReference type="EMBL" id="QDU40331.1"/>
    </source>
</evidence>
<reference evidence="2 3" key="1">
    <citation type="submission" date="2019-02" db="EMBL/GenBank/DDBJ databases">
        <title>Deep-cultivation of Planctomycetes and their phenomic and genomic characterization uncovers novel biology.</title>
        <authorList>
            <person name="Wiegand S."/>
            <person name="Jogler M."/>
            <person name="Boedeker C."/>
            <person name="Pinto D."/>
            <person name="Vollmers J."/>
            <person name="Rivas-Marin E."/>
            <person name="Kohn T."/>
            <person name="Peeters S.H."/>
            <person name="Heuer A."/>
            <person name="Rast P."/>
            <person name="Oberbeckmann S."/>
            <person name="Bunk B."/>
            <person name="Jeske O."/>
            <person name="Meyerdierks A."/>
            <person name="Storesund J.E."/>
            <person name="Kallscheuer N."/>
            <person name="Luecker S."/>
            <person name="Lage O.M."/>
            <person name="Pohl T."/>
            <person name="Merkel B.J."/>
            <person name="Hornburger P."/>
            <person name="Mueller R.-W."/>
            <person name="Bruemmer F."/>
            <person name="Labrenz M."/>
            <person name="Spormann A.M."/>
            <person name="Op den Camp H."/>
            <person name="Overmann J."/>
            <person name="Amann R."/>
            <person name="Jetten M.S.M."/>
            <person name="Mascher T."/>
            <person name="Medema M.H."/>
            <person name="Devos D.P."/>
            <person name="Kaster A.-K."/>
            <person name="Ovreas L."/>
            <person name="Rohde M."/>
            <person name="Galperin M.Y."/>
            <person name="Jogler C."/>
        </authorList>
    </citation>
    <scope>NUCLEOTIDE SEQUENCE [LARGE SCALE GENOMIC DNA]</scope>
    <source>
        <strain evidence="2 3">Mal4</strain>
    </source>
</reference>
<evidence type="ECO:0000313" key="3">
    <source>
        <dbReference type="Proteomes" id="UP000320496"/>
    </source>
</evidence>
<sequence length="342" mass="38151">MATATVASPAKVNVSSEARPAAPARGYLIGPWFDLLFVANLFWPLVLLVDWWGGSDVHDGLLFWQVFFVTTPHRWITLFLVAGDPSRMQGRPLRFGLIALIAVVGCLAVKGSTGTLACLVTLDYLWNAWHFASQHHGIARIYARKAGAMNPQTKTAAFRRLEVILFRGFILYVTARVAGWSWDWQWLTTAAQSLDIMMLAVPVTIVLMTCLPTANVTLPRLCYTASVMTLFTALLLAVHFQQRTLVLQLALASALFHAVEYLAVVTWSARSGADRADLFGRVARRWGLYLLGFVVVLGATNWMLQQGFFETWLLLNLMVAFLHYAYDGMIWKSPRKTQPASA</sequence>
<feature type="transmembrane region" description="Helical" evidence="1">
    <location>
        <begin position="309"/>
        <end position="326"/>
    </location>
</feature>
<gene>
    <name evidence="2" type="ORF">Mal4_46870</name>
</gene>
<dbReference type="AlphaFoldDB" id="A0A517ZCZ4"/>
<dbReference type="Proteomes" id="UP000320496">
    <property type="component" value="Chromosome"/>
</dbReference>
<feature type="transmembrane region" description="Helical" evidence="1">
    <location>
        <begin position="194"/>
        <end position="214"/>
    </location>
</feature>
<proteinExistence type="predicted"/>
<keyword evidence="3" id="KW-1185">Reference proteome</keyword>